<evidence type="ECO:0000256" key="1">
    <source>
        <dbReference type="ARBA" id="ARBA00001968"/>
    </source>
</evidence>
<evidence type="ECO:0000313" key="11">
    <source>
        <dbReference type="Proteomes" id="UP001064489"/>
    </source>
</evidence>
<feature type="domain" description="WRKY" evidence="9">
    <location>
        <begin position="142"/>
        <end position="205"/>
    </location>
</feature>
<keyword evidence="3" id="KW-0479">Metal-binding</keyword>
<evidence type="ECO:0000256" key="6">
    <source>
        <dbReference type="ARBA" id="ARBA00023163"/>
    </source>
</evidence>
<dbReference type="InterPro" id="IPR003657">
    <property type="entry name" value="WRKY_dom"/>
</dbReference>
<feature type="region of interest" description="Disordered" evidence="8">
    <location>
        <begin position="100"/>
        <end position="123"/>
    </location>
</feature>
<dbReference type="GO" id="GO:0003700">
    <property type="term" value="F:DNA-binding transcription factor activity"/>
    <property type="evidence" value="ECO:0007669"/>
    <property type="project" value="InterPro"/>
</dbReference>
<comment type="cofactor">
    <cofactor evidence="1">
        <name>a divalent metal cation</name>
        <dbReference type="ChEBI" id="CHEBI:60240"/>
    </cofactor>
</comment>
<comment type="subcellular location">
    <subcellularLocation>
        <location evidence="2">Nucleus</location>
    </subcellularLocation>
</comment>
<comment type="caution">
    <text evidence="10">The sequence shown here is derived from an EMBL/GenBank/DDBJ whole genome shotgun (WGS) entry which is preliminary data.</text>
</comment>
<dbReference type="SUPFAM" id="SSF118290">
    <property type="entry name" value="WRKY DNA-binding domain"/>
    <property type="match status" value="1"/>
</dbReference>
<evidence type="ECO:0000256" key="2">
    <source>
        <dbReference type="ARBA" id="ARBA00004123"/>
    </source>
</evidence>
<keyword evidence="5" id="KW-0238">DNA-binding</keyword>
<dbReference type="PROSITE" id="PS50811">
    <property type="entry name" value="WRKY"/>
    <property type="match status" value="1"/>
</dbReference>
<evidence type="ECO:0000256" key="4">
    <source>
        <dbReference type="ARBA" id="ARBA00023015"/>
    </source>
</evidence>
<dbReference type="EMBL" id="JAJSOW010000108">
    <property type="protein sequence ID" value="KAI9153777.1"/>
    <property type="molecule type" value="Genomic_DNA"/>
</dbReference>
<keyword evidence="11" id="KW-1185">Reference proteome</keyword>
<dbReference type="Proteomes" id="UP001064489">
    <property type="component" value="Chromosome 11"/>
</dbReference>
<dbReference type="PANTHER" id="PTHR32096:SF146">
    <property type="entry name" value="WRKY TRANSCRIPTION FACTOR 19-RELATED"/>
    <property type="match status" value="1"/>
</dbReference>
<dbReference type="Pfam" id="PF03106">
    <property type="entry name" value="WRKY"/>
    <property type="match status" value="1"/>
</dbReference>
<name>A0AAD5I6H2_ACENE</name>
<dbReference type="GO" id="GO:0000976">
    <property type="term" value="F:transcription cis-regulatory region binding"/>
    <property type="evidence" value="ECO:0007669"/>
    <property type="project" value="TreeGrafter"/>
</dbReference>
<keyword evidence="4" id="KW-0805">Transcription regulation</keyword>
<dbReference type="Pfam" id="PF13359">
    <property type="entry name" value="DDE_Tnp_4"/>
    <property type="match status" value="1"/>
</dbReference>
<sequence length="477" mass="54944">MESPCSWPENISDRTKAIEELVKGRDFALQLRRILNKLSSENNNNNNDDDGDGVVLDQDLVLKILTSFTNSLSILKNGGGGGSGEYQYDHEVSQIQTNATHLNWDGRKSEDSGDSSKTSSIVNKDRRGCYKRRKCSDSEIKDGPNLVDDGHAWRKYGQKDIQNAKYPRNYFRCTHKHDQGCLATKQVQRIQEDPPLYRTTYSGRHTCKNLLKASQLFIDSRDIHHNSPMISFCDDDHKHNNNNNMIINNNHNQFLSSFPSSIKQEYKDFDHDIMTHNNNYQSESSDHYILSPDDHHQLTTTTYDSGVVNSSSLSYTNMDKYFLVDCGFSNRRQFLAPIRGVRYHLQDFAGQGRDPENANKLFILRHASLRNVVERIFGIFKSRFTIFKTTPPFPYSTQAEPVLACAGLHNFLRKECRFDEFPIELDDEVSSFLVNQEEDFEPFFETQEQQRENANVWRAAIASNMWSDVGHIDNNEH</sequence>
<evidence type="ECO:0000256" key="8">
    <source>
        <dbReference type="SAM" id="MobiDB-lite"/>
    </source>
</evidence>
<organism evidence="10 11">
    <name type="scientific">Acer negundo</name>
    <name type="common">Box elder</name>
    <dbReference type="NCBI Taxonomy" id="4023"/>
    <lineage>
        <taxon>Eukaryota</taxon>
        <taxon>Viridiplantae</taxon>
        <taxon>Streptophyta</taxon>
        <taxon>Embryophyta</taxon>
        <taxon>Tracheophyta</taxon>
        <taxon>Spermatophyta</taxon>
        <taxon>Magnoliopsida</taxon>
        <taxon>eudicotyledons</taxon>
        <taxon>Gunneridae</taxon>
        <taxon>Pentapetalae</taxon>
        <taxon>rosids</taxon>
        <taxon>malvids</taxon>
        <taxon>Sapindales</taxon>
        <taxon>Sapindaceae</taxon>
        <taxon>Hippocastanoideae</taxon>
        <taxon>Acereae</taxon>
        <taxon>Acer</taxon>
    </lineage>
</organism>
<dbReference type="InterPro" id="IPR027806">
    <property type="entry name" value="HARBI1_dom"/>
</dbReference>
<reference evidence="10" key="2">
    <citation type="submission" date="2023-02" db="EMBL/GenBank/DDBJ databases">
        <authorList>
            <person name="Swenson N.G."/>
            <person name="Wegrzyn J.L."/>
            <person name="Mcevoy S.L."/>
        </authorList>
    </citation>
    <scope>NUCLEOTIDE SEQUENCE</scope>
    <source>
        <strain evidence="10">91603</strain>
        <tissue evidence="10">Leaf</tissue>
    </source>
</reference>
<evidence type="ECO:0000313" key="10">
    <source>
        <dbReference type="EMBL" id="KAI9153777.1"/>
    </source>
</evidence>
<dbReference type="Gene3D" id="2.20.25.80">
    <property type="entry name" value="WRKY domain"/>
    <property type="match status" value="1"/>
</dbReference>
<proteinExistence type="predicted"/>
<dbReference type="GO" id="GO:0046872">
    <property type="term" value="F:metal ion binding"/>
    <property type="evidence" value="ECO:0007669"/>
    <property type="project" value="UniProtKB-KW"/>
</dbReference>
<evidence type="ECO:0000256" key="3">
    <source>
        <dbReference type="ARBA" id="ARBA00022723"/>
    </source>
</evidence>
<dbReference type="PANTHER" id="PTHR32096">
    <property type="entry name" value="WRKY TRANSCRIPTION FACTOR 30-RELATED-RELATED"/>
    <property type="match status" value="1"/>
</dbReference>
<gene>
    <name evidence="10" type="ORF">LWI28_016381</name>
</gene>
<dbReference type="SMART" id="SM00774">
    <property type="entry name" value="WRKY"/>
    <property type="match status" value="1"/>
</dbReference>
<keyword evidence="6" id="KW-0804">Transcription</keyword>
<evidence type="ECO:0000256" key="7">
    <source>
        <dbReference type="ARBA" id="ARBA00023242"/>
    </source>
</evidence>
<accession>A0AAD5I6H2</accession>
<keyword evidence="7" id="KW-0539">Nucleus</keyword>
<dbReference type="InterPro" id="IPR036576">
    <property type="entry name" value="WRKY_dom_sf"/>
</dbReference>
<dbReference type="AlphaFoldDB" id="A0AAD5I6H2"/>
<evidence type="ECO:0000256" key="5">
    <source>
        <dbReference type="ARBA" id="ARBA00023125"/>
    </source>
</evidence>
<evidence type="ECO:0000259" key="9">
    <source>
        <dbReference type="PROSITE" id="PS50811"/>
    </source>
</evidence>
<dbReference type="GO" id="GO:0005634">
    <property type="term" value="C:nucleus"/>
    <property type="evidence" value="ECO:0007669"/>
    <property type="project" value="UniProtKB-SubCell"/>
</dbReference>
<protein>
    <recommendedName>
        <fullName evidence="9">WRKY domain-containing protein</fullName>
    </recommendedName>
</protein>
<reference evidence="10" key="1">
    <citation type="journal article" date="2022" name="Plant J.">
        <title>Strategies of tolerance reflected in two North American maple genomes.</title>
        <authorList>
            <person name="McEvoy S.L."/>
            <person name="Sezen U.U."/>
            <person name="Trouern-Trend A."/>
            <person name="McMahon S.M."/>
            <person name="Schaberg P.G."/>
            <person name="Yang J."/>
            <person name="Wegrzyn J.L."/>
            <person name="Swenson N.G."/>
        </authorList>
    </citation>
    <scope>NUCLEOTIDE SEQUENCE</scope>
    <source>
        <strain evidence="10">91603</strain>
    </source>
</reference>
<dbReference type="InterPro" id="IPR044810">
    <property type="entry name" value="WRKY_plant"/>
</dbReference>